<organism evidence="2 3">
    <name type="scientific">Labilibaculum antarcticum</name>
    <dbReference type="NCBI Taxonomy" id="1717717"/>
    <lineage>
        <taxon>Bacteria</taxon>
        <taxon>Pseudomonadati</taxon>
        <taxon>Bacteroidota</taxon>
        <taxon>Bacteroidia</taxon>
        <taxon>Marinilabiliales</taxon>
        <taxon>Marinifilaceae</taxon>
        <taxon>Labilibaculum</taxon>
    </lineage>
</organism>
<evidence type="ECO:0000313" key="3">
    <source>
        <dbReference type="Proteomes" id="UP000218267"/>
    </source>
</evidence>
<gene>
    <name evidence="2" type="ORF">ALGA_3246</name>
</gene>
<keyword evidence="1" id="KW-1133">Transmembrane helix</keyword>
<dbReference type="EMBL" id="AP018042">
    <property type="protein sequence ID" value="BAX81546.1"/>
    <property type="molecule type" value="Genomic_DNA"/>
</dbReference>
<keyword evidence="1" id="KW-0472">Membrane</keyword>
<dbReference type="PANTHER" id="PTHR37804:SF1">
    <property type="entry name" value="CDAA REGULATORY PROTEIN CDAR"/>
    <property type="match status" value="1"/>
</dbReference>
<dbReference type="AlphaFoldDB" id="A0A1Y1CMA5"/>
<reference evidence="2 3" key="1">
    <citation type="journal article" date="2018" name="Mar. Genomics">
        <title>Complete genome sequence of Marinifilaceae bacterium strain SPP2, isolated from the Antarctic marine sediment.</title>
        <authorList>
            <person name="Watanabe M."/>
            <person name="Kojima H."/>
            <person name="Fukui M."/>
        </authorList>
    </citation>
    <scope>NUCLEOTIDE SEQUENCE [LARGE SCALE GENOMIC DNA]</scope>
    <source>
        <strain evidence="2 3">SPP2</strain>
    </source>
</reference>
<dbReference type="KEGG" id="mbas:ALGA_3246"/>
<evidence type="ECO:0000313" key="2">
    <source>
        <dbReference type="EMBL" id="BAX81546.1"/>
    </source>
</evidence>
<dbReference type="Proteomes" id="UP000218267">
    <property type="component" value="Chromosome"/>
</dbReference>
<dbReference type="RefSeq" id="WP_096431061.1">
    <property type="nucleotide sequence ID" value="NZ_AP018042.1"/>
</dbReference>
<protein>
    <recommendedName>
        <fullName evidence="4">YbbR-like domain-containing protein</fullName>
    </recommendedName>
</protein>
<name>A0A1Y1CMA5_9BACT</name>
<sequence>MGIPDLQKVKAFFNTGKIASNKKLLVYVFFVGIATIFWFLNALGKEYTTTVNYPVRYINLPQNKVLTNKLPEHFALKVNAYGFDLLRYKLSSAFLSNPFDVGLYTNNRMENSSLRNYSLTTSQIVNLFEKDLSSSIKLISILPDTIMFEFSPIVEKKVPIKSMVSISFEQQYMLDEAISLEMDSVVLKGPSSKLDSVYFVETERLVLKDLNKTAKRNVSLKQIKGIKFSQRKIEITVPVEQFTEEKMNVPVKVSNLPDSLLLRLFPGDVKVSYFVGFKKHDKVSADLFDIRVDYNQTSEEGSNKLKIRLLSNPSFVTNVRFHPQEVTYLIEKKKSFK</sequence>
<keyword evidence="3" id="KW-1185">Reference proteome</keyword>
<dbReference type="InterPro" id="IPR053154">
    <property type="entry name" value="c-di-AMP_regulator"/>
</dbReference>
<evidence type="ECO:0000256" key="1">
    <source>
        <dbReference type="SAM" id="Phobius"/>
    </source>
</evidence>
<evidence type="ECO:0008006" key="4">
    <source>
        <dbReference type="Google" id="ProtNLM"/>
    </source>
</evidence>
<proteinExistence type="predicted"/>
<dbReference type="Gene3D" id="2.170.120.40">
    <property type="entry name" value="YbbR-like domain"/>
    <property type="match status" value="1"/>
</dbReference>
<dbReference type="OrthoDB" id="1115707at2"/>
<dbReference type="Gene3D" id="2.170.120.30">
    <property type="match status" value="1"/>
</dbReference>
<keyword evidence="1" id="KW-0812">Transmembrane</keyword>
<accession>A0A1Y1CMA5</accession>
<dbReference type="PANTHER" id="PTHR37804">
    <property type="entry name" value="CDAA REGULATORY PROTEIN CDAR"/>
    <property type="match status" value="1"/>
</dbReference>
<feature type="transmembrane region" description="Helical" evidence="1">
    <location>
        <begin position="24"/>
        <end position="44"/>
    </location>
</feature>
<reference evidence="3" key="2">
    <citation type="journal article" date="2020" name="Antonie Van Leeuwenhoek">
        <title>Labilibaculum antarcticum sp. nov., a novel facultative anaerobic, psychrotorelant bacterium isolated from marine sediment of Antarctica.</title>
        <authorList>
            <person name="Watanabe M."/>
            <person name="Kojima H."/>
            <person name="Fukui M."/>
        </authorList>
    </citation>
    <scope>NUCLEOTIDE SEQUENCE [LARGE SCALE GENOMIC DNA]</scope>
    <source>
        <strain evidence="3">SPP2</strain>
    </source>
</reference>